<evidence type="ECO:0008006" key="3">
    <source>
        <dbReference type="Google" id="ProtNLM"/>
    </source>
</evidence>
<dbReference type="AlphaFoldDB" id="A0A6A6FQY2"/>
<proteinExistence type="predicted"/>
<keyword evidence="2" id="KW-1185">Reference proteome</keyword>
<dbReference type="EMBL" id="ML992665">
    <property type="protein sequence ID" value="KAF2215789.1"/>
    <property type="molecule type" value="Genomic_DNA"/>
</dbReference>
<gene>
    <name evidence="1" type="ORF">CERZMDRAFT_94180</name>
</gene>
<evidence type="ECO:0000313" key="1">
    <source>
        <dbReference type="EMBL" id="KAF2215789.1"/>
    </source>
</evidence>
<protein>
    <recommendedName>
        <fullName evidence="3">NmrA-like domain-containing protein</fullName>
    </recommendedName>
</protein>
<sequence length="118" mass="13302">MECLQHESETANQRVYVEAFCVTQQQVVAELEAQQGVKYEVLDPVDGDKAVADAHKRLDRSENHDRQAALRTVVAEVWVAKYGASFIARGKKPRLEDFVEMPKITLQDVVKKVSSGSW</sequence>
<reference evidence="1" key="1">
    <citation type="journal article" date="2020" name="Stud. Mycol.">
        <title>101 Dothideomycetes genomes: a test case for predicting lifestyles and emergence of pathogens.</title>
        <authorList>
            <person name="Haridas S."/>
            <person name="Albert R."/>
            <person name="Binder M."/>
            <person name="Bloem J."/>
            <person name="Labutti K."/>
            <person name="Salamov A."/>
            <person name="Andreopoulos B."/>
            <person name="Baker S."/>
            <person name="Barry K."/>
            <person name="Bills G."/>
            <person name="Bluhm B."/>
            <person name="Cannon C."/>
            <person name="Castanera R."/>
            <person name="Culley D."/>
            <person name="Daum C."/>
            <person name="Ezra D."/>
            <person name="Gonzalez J."/>
            <person name="Henrissat B."/>
            <person name="Kuo A."/>
            <person name="Liang C."/>
            <person name="Lipzen A."/>
            <person name="Lutzoni F."/>
            <person name="Magnuson J."/>
            <person name="Mondo S."/>
            <person name="Nolan M."/>
            <person name="Ohm R."/>
            <person name="Pangilinan J."/>
            <person name="Park H.-J."/>
            <person name="Ramirez L."/>
            <person name="Alfaro M."/>
            <person name="Sun H."/>
            <person name="Tritt A."/>
            <person name="Yoshinaga Y."/>
            <person name="Zwiers L.-H."/>
            <person name="Turgeon B."/>
            <person name="Goodwin S."/>
            <person name="Spatafora J."/>
            <person name="Crous P."/>
            <person name="Grigoriev I."/>
        </authorList>
    </citation>
    <scope>NUCLEOTIDE SEQUENCE</scope>
    <source>
        <strain evidence="1">SCOH1-5</strain>
    </source>
</reference>
<organism evidence="1 2">
    <name type="scientific">Cercospora zeae-maydis SCOH1-5</name>
    <dbReference type="NCBI Taxonomy" id="717836"/>
    <lineage>
        <taxon>Eukaryota</taxon>
        <taxon>Fungi</taxon>
        <taxon>Dikarya</taxon>
        <taxon>Ascomycota</taxon>
        <taxon>Pezizomycotina</taxon>
        <taxon>Dothideomycetes</taxon>
        <taxon>Dothideomycetidae</taxon>
        <taxon>Mycosphaerellales</taxon>
        <taxon>Mycosphaerellaceae</taxon>
        <taxon>Cercospora</taxon>
    </lineage>
</organism>
<name>A0A6A6FQY2_9PEZI</name>
<dbReference type="Proteomes" id="UP000799539">
    <property type="component" value="Unassembled WGS sequence"/>
</dbReference>
<evidence type="ECO:0000313" key="2">
    <source>
        <dbReference type="Proteomes" id="UP000799539"/>
    </source>
</evidence>
<dbReference type="OrthoDB" id="9974981at2759"/>
<accession>A0A6A6FQY2</accession>